<dbReference type="Pfam" id="PF00156">
    <property type="entry name" value="Pribosyltran"/>
    <property type="match status" value="1"/>
</dbReference>
<reference evidence="3 4" key="1">
    <citation type="submission" date="2024-04" db="EMBL/GenBank/DDBJ databases">
        <title>Novel species of the genus Ideonella isolated from streams.</title>
        <authorList>
            <person name="Lu H."/>
        </authorList>
    </citation>
    <scope>NUCLEOTIDE SEQUENCE [LARGE SCALE GENOMIC DNA]</scope>
    <source>
        <strain evidence="3 4">DXS29W</strain>
    </source>
</reference>
<comment type="similarity">
    <text evidence="1">Belongs to the ComF/GntX family.</text>
</comment>
<evidence type="ECO:0000313" key="3">
    <source>
        <dbReference type="EMBL" id="MEK8031900.1"/>
    </source>
</evidence>
<evidence type="ECO:0000313" key="4">
    <source>
        <dbReference type="Proteomes" id="UP001371218"/>
    </source>
</evidence>
<dbReference type="InterPro" id="IPR000836">
    <property type="entry name" value="PRTase_dom"/>
</dbReference>
<dbReference type="Gene3D" id="3.40.50.2020">
    <property type="match status" value="1"/>
</dbReference>
<evidence type="ECO:0000256" key="1">
    <source>
        <dbReference type="ARBA" id="ARBA00008007"/>
    </source>
</evidence>
<dbReference type="CDD" id="cd06223">
    <property type="entry name" value="PRTases_typeI"/>
    <property type="match status" value="1"/>
</dbReference>
<dbReference type="EMBL" id="JBBUTG010000007">
    <property type="protein sequence ID" value="MEK8031900.1"/>
    <property type="molecule type" value="Genomic_DNA"/>
</dbReference>
<keyword evidence="4" id="KW-1185">Reference proteome</keyword>
<feature type="domain" description="Phosphoribosyltransferase" evidence="2">
    <location>
        <begin position="89"/>
        <end position="192"/>
    </location>
</feature>
<dbReference type="PANTHER" id="PTHR47505">
    <property type="entry name" value="DNA UTILIZATION PROTEIN YHGH"/>
    <property type="match status" value="1"/>
</dbReference>
<gene>
    <name evidence="3" type="ORF">AACH06_13815</name>
</gene>
<sequence>MPPTVRWCGQCLASPPLFERTITAFDYGFPWDRLIATFKFRGEVHHASALARPLISALQQAGETVDVVTSVPLAAHRLRQRGYNQAWELARRVAASLTLPARHDLLHRLRDTPHQMQLNRADRDANLRGAFMPASAQARQTLRGRRVALVDDVLTTGTTANEATRALLEAGAASVHLWVLARTGRDAPPVDATIA</sequence>
<accession>A0ABU9BPK1</accession>
<organism evidence="3 4">
    <name type="scientific">Ideonella lacteola</name>
    <dbReference type="NCBI Taxonomy" id="2984193"/>
    <lineage>
        <taxon>Bacteria</taxon>
        <taxon>Pseudomonadati</taxon>
        <taxon>Pseudomonadota</taxon>
        <taxon>Betaproteobacteria</taxon>
        <taxon>Burkholderiales</taxon>
        <taxon>Sphaerotilaceae</taxon>
        <taxon>Ideonella</taxon>
    </lineage>
</organism>
<name>A0ABU9BPK1_9BURK</name>
<dbReference type="RefSeq" id="WP_341426298.1">
    <property type="nucleotide sequence ID" value="NZ_JBBUTG010000007.1"/>
</dbReference>
<comment type="caution">
    <text evidence="3">The sequence shown here is derived from an EMBL/GenBank/DDBJ whole genome shotgun (WGS) entry which is preliminary data.</text>
</comment>
<dbReference type="Proteomes" id="UP001371218">
    <property type="component" value="Unassembled WGS sequence"/>
</dbReference>
<proteinExistence type="inferred from homology"/>
<dbReference type="PANTHER" id="PTHR47505:SF1">
    <property type="entry name" value="DNA UTILIZATION PROTEIN YHGH"/>
    <property type="match status" value="1"/>
</dbReference>
<dbReference type="InterPro" id="IPR029057">
    <property type="entry name" value="PRTase-like"/>
</dbReference>
<protein>
    <submittedName>
        <fullName evidence="3">ComF family protein</fullName>
    </submittedName>
</protein>
<dbReference type="SUPFAM" id="SSF53271">
    <property type="entry name" value="PRTase-like"/>
    <property type="match status" value="1"/>
</dbReference>
<dbReference type="InterPro" id="IPR051910">
    <property type="entry name" value="ComF/GntX_DNA_util-trans"/>
</dbReference>
<evidence type="ECO:0000259" key="2">
    <source>
        <dbReference type="Pfam" id="PF00156"/>
    </source>
</evidence>